<dbReference type="PANTHER" id="PTHR10340">
    <property type="entry name" value="SPHINGOMYELIN PHOSPHODIESTERASE"/>
    <property type="match status" value="1"/>
</dbReference>
<keyword evidence="4" id="KW-0964">Secreted</keyword>
<proteinExistence type="inferred from homology"/>
<dbReference type="Proteomes" id="UP000749559">
    <property type="component" value="Unassembled WGS sequence"/>
</dbReference>
<evidence type="ECO:0000256" key="3">
    <source>
        <dbReference type="ARBA" id="ARBA00008234"/>
    </source>
</evidence>
<dbReference type="Pfam" id="PF19272">
    <property type="entry name" value="ASMase_C"/>
    <property type="match status" value="1"/>
</dbReference>
<accession>A0A8J1XIP6</accession>
<dbReference type="PANTHER" id="PTHR10340:SF57">
    <property type="entry name" value="METALLOPHOS DOMAIN-CONTAINING PROTEIN"/>
    <property type="match status" value="1"/>
</dbReference>
<keyword evidence="7" id="KW-0378">Hydrolase</keyword>
<dbReference type="GO" id="GO:0046872">
    <property type="term" value="F:metal ion binding"/>
    <property type="evidence" value="ECO:0007669"/>
    <property type="project" value="UniProtKB-KW"/>
</dbReference>
<evidence type="ECO:0000256" key="1">
    <source>
        <dbReference type="ARBA" id="ARBA00001947"/>
    </source>
</evidence>
<evidence type="ECO:0000256" key="2">
    <source>
        <dbReference type="ARBA" id="ARBA00004613"/>
    </source>
</evidence>
<evidence type="ECO:0000256" key="4">
    <source>
        <dbReference type="ARBA" id="ARBA00022525"/>
    </source>
</evidence>
<evidence type="ECO:0000256" key="8">
    <source>
        <dbReference type="ARBA" id="ARBA00022833"/>
    </source>
</evidence>
<dbReference type="OrthoDB" id="348678at2759"/>
<dbReference type="InterPro" id="IPR004843">
    <property type="entry name" value="Calcineurin-like_PHP"/>
</dbReference>
<feature type="domain" description="Calcineurin-like phosphoesterase" evidence="10">
    <location>
        <begin position="24"/>
        <end position="272"/>
    </location>
</feature>
<evidence type="ECO:0000259" key="11">
    <source>
        <dbReference type="Pfam" id="PF19272"/>
    </source>
</evidence>
<evidence type="ECO:0000313" key="12">
    <source>
        <dbReference type="EMBL" id="CAH1776461.1"/>
    </source>
</evidence>
<dbReference type="AlphaFoldDB" id="A0A8J1XIP6"/>
<gene>
    <name evidence="12" type="ORF">OFUS_LOCUS3635</name>
</gene>
<evidence type="ECO:0000256" key="9">
    <source>
        <dbReference type="ARBA" id="ARBA00023180"/>
    </source>
</evidence>
<dbReference type="GO" id="GO:0008081">
    <property type="term" value="F:phosphoric diester hydrolase activity"/>
    <property type="evidence" value="ECO:0007669"/>
    <property type="project" value="TreeGrafter"/>
</dbReference>
<keyword evidence="9" id="KW-0325">Glycoprotein</keyword>
<dbReference type="GO" id="GO:0005615">
    <property type="term" value="C:extracellular space"/>
    <property type="evidence" value="ECO:0007669"/>
    <property type="project" value="TreeGrafter"/>
</dbReference>
<dbReference type="EMBL" id="CAIIXF020000002">
    <property type="protein sequence ID" value="CAH1776461.1"/>
    <property type="molecule type" value="Genomic_DNA"/>
</dbReference>
<feature type="domain" description="Sphingomyelin phosphodiesterase C-terminal" evidence="11">
    <location>
        <begin position="285"/>
        <end position="430"/>
    </location>
</feature>
<keyword evidence="6" id="KW-0732">Signal</keyword>
<dbReference type="InterPro" id="IPR041805">
    <property type="entry name" value="ASMase/PPN1_MPP"/>
</dbReference>
<evidence type="ECO:0000259" key="10">
    <source>
        <dbReference type="Pfam" id="PF00149"/>
    </source>
</evidence>
<name>A0A8J1XIP6_OWEFU</name>
<dbReference type="SUPFAM" id="SSF56300">
    <property type="entry name" value="Metallo-dependent phosphatases"/>
    <property type="match status" value="1"/>
</dbReference>
<comment type="subcellular location">
    <subcellularLocation>
        <location evidence="2">Secreted</location>
    </subcellularLocation>
</comment>
<organism evidence="12 13">
    <name type="scientific">Owenia fusiformis</name>
    <name type="common">Polychaete worm</name>
    <dbReference type="NCBI Taxonomy" id="6347"/>
    <lineage>
        <taxon>Eukaryota</taxon>
        <taxon>Metazoa</taxon>
        <taxon>Spiralia</taxon>
        <taxon>Lophotrochozoa</taxon>
        <taxon>Annelida</taxon>
        <taxon>Polychaeta</taxon>
        <taxon>Sedentaria</taxon>
        <taxon>Canalipalpata</taxon>
        <taxon>Sabellida</taxon>
        <taxon>Oweniida</taxon>
        <taxon>Oweniidae</taxon>
        <taxon>Owenia</taxon>
    </lineage>
</organism>
<reference evidence="12" key="1">
    <citation type="submission" date="2022-03" db="EMBL/GenBank/DDBJ databases">
        <authorList>
            <person name="Martin C."/>
        </authorList>
    </citation>
    <scope>NUCLEOTIDE SEQUENCE</scope>
</reference>
<evidence type="ECO:0000313" key="13">
    <source>
        <dbReference type="Proteomes" id="UP000749559"/>
    </source>
</evidence>
<evidence type="ECO:0000256" key="5">
    <source>
        <dbReference type="ARBA" id="ARBA00022723"/>
    </source>
</evidence>
<dbReference type="InterPro" id="IPR045473">
    <property type="entry name" value="ASM_C"/>
</dbReference>
<comment type="similarity">
    <text evidence="3">Belongs to the acid sphingomyelinase family.</text>
</comment>
<dbReference type="Gene3D" id="3.60.21.10">
    <property type="match status" value="1"/>
</dbReference>
<keyword evidence="8" id="KW-0862">Zinc</keyword>
<keyword evidence="5" id="KW-0479">Metal-binding</keyword>
<protein>
    <submittedName>
        <fullName evidence="12">Uncharacterized protein</fullName>
    </submittedName>
</protein>
<keyword evidence="13" id="KW-1185">Reference proteome</keyword>
<comment type="caution">
    <text evidence="12">The sequence shown here is derived from an EMBL/GenBank/DDBJ whole genome shotgun (WGS) entry which is preliminary data.</text>
</comment>
<evidence type="ECO:0000256" key="6">
    <source>
        <dbReference type="ARBA" id="ARBA00022729"/>
    </source>
</evidence>
<sequence length="456" mass="51499">MELTLIFLLVGVWMGNVSGDTGYFWHVADHHYDPSYSSKQESCFQKQDPDVLGYYGDYLCDPPWVLVNNSIYAMQKTKPDPDFIIWTGDSTPHTPHHTLEDLKEIVANITNLIEDAFPGVPKFVTLGNHDFVPVHLSPPHNDSFYNWVAELWAPWLARAENISTFHKGAYYTGTVTPGIRAVVLNTNLYNSKNNLVDGTMPDPADQLAWFDNIMTKAALDNEVVHVVGHVPPGCIEDGTAKWFYPEFNKKLNDAIMKHHAIIVGAYFGHQHYDSFKVYMDENGEPLSSFFLTPSVTPWTYFSATVNGSAHNPAVRLFQYNKENGKLNDFFQYYLNLPEANKMRRLGLGEPQWELEYKATEYFNIPDVTATSLGALSNKLKIEDDVFNKYLTAYYVNASAIDNCDSACRSSHVCAIQNPDFDMYEQCYKKAVTSDACAVASVWKISLLGILILCSLI</sequence>
<dbReference type="Pfam" id="PF00149">
    <property type="entry name" value="Metallophos"/>
    <property type="match status" value="1"/>
</dbReference>
<comment type="cofactor">
    <cofactor evidence="1">
        <name>Zn(2+)</name>
        <dbReference type="ChEBI" id="CHEBI:29105"/>
    </cofactor>
</comment>
<evidence type="ECO:0000256" key="7">
    <source>
        <dbReference type="ARBA" id="ARBA00022801"/>
    </source>
</evidence>
<dbReference type="CDD" id="cd00842">
    <property type="entry name" value="MPP_ASMase"/>
    <property type="match status" value="1"/>
</dbReference>
<dbReference type="InterPro" id="IPR029052">
    <property type="entry name" value="Metallo-depent_PP-like"/>
</dbReference>